<feature type="signal peptide" evidence="1">
    <location>
        <begin position="1"/>
        <end position="20"/>
    </location>
</feature>
<evidence type="ECO:0008006" key="4">
    <source>
        <dbReference type="Google" id="ProtNLM"/>
    </source>
</evidence>
<dbReference type="AlphaFoldDB" id="A0A1M6T5X4"/>
<dbReference type="PROSITE" id="PS51257">
    <property type="entry name" value="PROKAR_LIPOPROTEIN"/>
    <property type="match status" value="1"/>
</dbReference>
<sequence length="101" mass="11165">MKSIAGLTLFFAILAGCAEAGEPVRVEQASAGKPYDFIVHVQNTYAIGYNPEVREDRNRMALRILRGQCRSAWVVGDDKIDTEIFGITTSRPDYVVLVKCA</sequence>
<evidence type="ECO:0000313" key="3">
    <source>
        <dbReference type="Proteomes" id="UP000189935"/>
    </source>
</evidence>
<gene>
    <name evidence="2" type="ORF">SAMN05444159_3479</name>
</gene>
<feature type="chain" id="PRO_5012567909" description="Lipoprotein" evidence="1">
    <location>
        <begin position="21"/>
        <end position="101"/>
    </location>
</feature>
<evidence type="ECO:0000256" key="1">
    <source>
        <dbReference type="SAM" id="SignalP"/>
    </source>
</evidence>
<protein>
    <recommendedName>
        <fullName evidence="4">Lipoprotein</fullName>
    </recommendedName>
</protein>
<dbReference type="EMBL" id="LT670844">
    <property type="protein sequence ID" value="SHK52350.1"/>
    <property type="molecule type" value="Genomic_DNA"/>
</dbReference>
<evidence type="ECO:0000313" key="2">
    <source>
        <dbReference type="EMBL" id="SHK52350.1"/>
    </source>
</evidence>
<keyword evidence="1" id="KW-0732">Signal</keyword>
<dbReference type="Proteomes" id="UP000189935">
    <property type="component" value="Chromosome I"/>
</dbReference>
<organism evidence="2 3">
    <name type="scientific">Bradyrhizobium lablabi</name>
    <dbReference type="NCBI Taxonomy" id="722472"/>
    <lineage>
        <taxon>Bacteria</taxon>
        <taxon>Pseudomonadati</taxon>
        <taxon>Pseudomonadota</taxon>
        <taxon>Alphaproteobacteria</taxon>
        <taxon>Hyphomicrobiales</taxon>
        <taxon>Nitrobacteraceae</taxon>
        <taxon>Bradyrhizobium</taxon>
    </lineage>
</organism>
<proteinExistence type="predicted"/>
<dbReference type="RefSeq" id="WP_079539718.1">
    <property type="nucleotide sequence ID" value="NZ_LT670844.1"/>
</dbReference>
<accession>A0A1M6T5X4</accession>
<dbReference type="OrthoDB" id="8243416at2"/>
<name>A0A1M6T5X4_9BRAD</name>
<reference evidence="2 3" key="1">
    <citation type="submission" date="2016-11" db="EMBL/GenBank/DDBJ databases">
        <authorList>
            <person name="Jaros S."/>
            <person name="Januszkiewicz K."/>
            <person name="Wedrychowicz H."/>
        </authorList>
    </citation>
    <scope>NUCLEOTIDE SEQUENCE [LARGE SCALE GENOMIC DNA]</scope>
    <source>
        <strain evidence="2 3">GAS499</strain>
    </source>
</reference>